<gene>
    <name evidence="11" type="ORF">KEC16_12210</name>
</gene>
<comment type="caution">
    <text evidence="9">Lacks conserved residue(s) required for the propagation of feature annotation.</text>
</comment>
<evidence type="ECO:0000256" key="1">
    <source>
        <dbReference type="ARBA" id="ARBA00004429"/>
    </source>
</evidence>
<dbReference type="InterPro" id="IPR055348">
    <property type="entry name" value="DctQ"/>
</dbReference>
<name>A0ABS5IDG9_9PROT</name>
<dbReference type="EMBL" id="JAGTUF010000011">
    <property type="protein sequence ID" value="MBR9972479.1"/>
    <property type="molecule type" value="Genomic_DNA"/>
</dbReference>
<evidence type="ECO:0000256" key="4">
    <source>
        <dbReference type="ARBA" id="ARBA00022519"/>
    </source>
</evidence>
<evidence type="ECO:0000259" key="10">
    <source>
        <dbReference type="Pfam" id="PF04290"/>
    </source>
</evidence>
<reference evidence="11 12" key="1">
    <citation type="submission" date="2021-04" db="EMBL/GenBank/DDBJ databases">
        <title>Magnetospirillum sulfuroxidans sp. nov., a facultative chemolithoautotrophic sulfur-oxidizing alphaproteobacterium isolated from freshwater sediment and proposals for Paramagetospirillum gen. nov., and Magnetospirillaceae fam. nov.</title>
        <authorList>
            <person name="Koziaeva V."/>
            <person name="Geelhoed J.S."/>
            <person name="Sorokin D.Y."/>
            <person name="Grouzdev D.S."/>
        </authorList>
    </citation>
    <scope>NUCLEOTIDE SEQUENCE [LARGE SCALE GENOMIC DNA]</scope>
    <source>
        <strain evidence="11 12">J10</strain>
    </source>
</reference>
<dbReference type="Proteomes" id="UP000680714">
    <property type="component" value="Unassembled WGS sequence"/>
</dbReference>
<comment type="subunit">
    <text evidence="9">The complex comprises the extracytoplasmic solute receptor protein and the two transmembrane proteins.</text>
</comment>
<feature type="transmembrane region" description="Helical" evidence="9">
    <location>
        <begin position="27"/>
        <end position="51"/>
    </location>
</feature>
<evidence type="ECO:0000256" key="7">
    <source>
        <dbReference type="ARBA" id="ARBA00023136"/>
    </source>
</evidence>
<dbReference type="Pfam" id="PF04290">
    <property type="entry name" value="DctQ"/>
    <property type="match status" value="1"/>
</dbReference>
<keyword evidence="6 9" id="KW-1133">Transmembrane helix</keyword>
<sequence>MAEAVPQLDDHSDAGPQDRIGAFLFAWARLSAIGGGAVLLGICGVSVYSVVGRWLFDQPILGDVELVQMACAVAISAFLPYCQMKNAHVIVDFFTQSASPRLRRFLDQAAAWLLALASAVIATFSFVGAWEAYRFGETAMILGWPLWWSYVNIGPGFALLSAAAVYTALTGRGAAQ</sequence>
<comment type="similarity">
    <text evidence="8 9">Belongs to the TRAP transporter small permease family.</text>
</comment>
<evidence type="ECO:0000256" key="8">
    <source>
        <dbReference type="ARBA" id="ARBA00038436"/>
    </source>
</evidence>
<keyword evidence="3" id="KW-1003">Cell membrane</keyword>
<feature type="transmembrane region" description="Helical" evidence="9">
    <location>
        <begin position="147"/>
        <end position="169"/>
    </location>
</feature>
<comment type="subcellular location">
    <subcellularLocation>
        <location evidence="1 9">Cell inner membrane</location>
        <topology evidence="1 9">Multi-pass membrane protein</topology>
    </subcellularLocation>
</comment>
<keyword evidence="12" id="KW-1185">Reference proteome</keyword>
<dbReference type="RefSeq" id="WP_211549279.1">
    <property type="nucleotide sequence ID" value="NZ_JAGTUF010000011.1"/>
</dbReference>
<evidence type="ECO:0000256" key="9">
    <source>
        <dbReference type="RuleBase" id="RU369079"/>
    </source>
</evidence>
<feature type="transmembrane region" description="Helical" evidence="9">
    <location>
        <begin position="105"/>
        <end position="127"/>
    </location>
</feature>
<accession>A0ABS5IDG9</accession>
<dbReference type="PANTHER" id="PTHR35011:SF10">
    <property type="entry name" value="TRAP TRANSPORTER SMALL PERMEASE PROTEIN"/>
    <property type="match status" value="1"/>
</dbReference>
<evidence type="ECO:0000256" key="3">
    <source>
        <dbReference type="ARBA" id="ARBA00022475"/>
    </source>
</evidence>
<evidence type="ECO:0000313" key="12">
    <source>
        <dbReference type="Proteomes" id="UP000680714"/>
    </source>
</evidence>
<evidence type="ECO:0000256" key="2">
    <source>
        <dbReference type="ARBA" id="ARBA00022448"/>
    </source>
</evidence>
<keyword evidence="2 9" id="KW-0813">Transport</keyword>
<protein>
    <recommendedName>
        <fullName evidence="9">TRAP transporter small permease protein</fullName>
    </recommendedName>
</protein>
<comment type="caution">
    <text evidence="11">The sequence shown here is derived from an EMBL/GenBank/DDBJ whole genome shotgun (WGS) entry which is preliminary data.</text>
</comment>
<dbReference type="InterPro" id="IPR007387">
    <property type="entry name" value="TRAP_DctQ"/>
</dbReference>
<organism evidence="11 12">
    <name type="scientific">Magnetospirillum sulfuroxidans</name>
    <dbReference type="NCBI Taxonomy" id="611300"/>
    <lineage>
        <taxon>Bacteria</taxon>
        <taxon>Pseudomonadati</taxon>
        <taxon>Pseudomonadota</taxon>
        <taxon>Alphaproteobacteria</taxon>
        <taxon>Rhodospirillales</taxon>
        <taxon>Rhodospirillaceae</taxon>
        <taxon>Magnetospirillum</taxon>
    </lineage>
</organism>
<dbReference type="PANTHER" id="PTHR35011">
    <property type="entry name" value="2,3-DIKETO-L-GULONATE TRAP TRANSPORTER SMALL PERMEASE PROTEIN YIAM"/>
    <property type="match status" value="1"/>
</dbReference>
<keyword evidence="7 9" id="KW-0472">Membrane</keyword>
<evidence type="ECO:0000256" key="6">
    <source>
        <dbReference type="ARBA" id="ARBA00022989"/>
    </source>
</evidence>
<evidence type="ECO:0000313" key="11">
    <source>
        <dbReference type="EMBL" id="MBR9972479.1"/>
    </source>
</evidence>
<feature type="domain" description="Tripartite ATP-independent periplasmic transporters DctQ component" evidence="10">
    <location>
        <begin position="42"/>
        <end position="169"/>
    </location>
</feature>
<keyword evidence="5 9" id="KW-0812">Transmembrane</keyword>
<proteinExistence type="inferred from homology"/>
<comment type="function">
    <text evidence="9">Part of the tripartite ATP-independent periplasmic (TRAP) transport system.</text>
</comment>
<evidence type="ECO:0000256" key="5">
    <source>
        <dbReference type="ARBA" id="ARBA00022692"/>
    </source>
</evidence>
<keyword evidence="4 9" id="KW-0997">Cell inner membrane</keyword>